<evidence type="ECO:0000313" key="4">
    <source>
        <dbReference type="Proteomes" id="UP000219514"/>
    </source>
</evidence>
<evidence type="ECO:0000256" key="1">
    <source>
        <dbReference type="SAM" id="SignalP"/>
    </source>
</evidence>
<feature type="chain" id="PRO_5011972985" evidence="1">
    <location>
        <begin position="38"/>
        <end position="414"/>
    </location>
</feature>
<dbReference type="PANTHER" id="PTHR46825:SF7">
    <property type="entry name" value="D-ALANYL-D-ALANINE CARBOXYPEPTIDASE"/>
    <property type="match status" value="1"/>
</dbReference>
<dbReference type="InterPro" id="IPR012338">
    <property type="entry name" value="Beta-lactam/transpept-like"/>
</dbReference>
<dbReference type="RefSeq" id="WP_097204576.1">
    <property type="nucleotide sequence ID" value="NZ_JACHXB010000001.1"/>
</dbReference>
<dbReference type="PANTHER" id="PTHR46825">
    <property type="entry name" value="D-ALANYL-D-ALANINE-CARBOXYPEPTIDASE/ENDOPEPTIDASE AMPH"/>
    <property type="match status" value="1"/>
</dbReference>
<keyword evidence="4" id="KW-1185">Reference proteome</keyword>
<gene>
    <name evidence="3" type="ORF">SAMN06893097_101833</name>
</gene>
<dbReference type="InterPro" id="IPR050491">
    <property type="entry name" value="AmpC-like"/>
</dbReference>
<keyword evidence="1" id="KW-0732">Signal</keyword>
<keyword evidence="3" id="KW-0645">Protease</keyword>
<reference evidence="3 4" key="1">
    <citation type="submission" date="2017-09" db="EMBL/GenBank/DDBJ databases">
        <authorList>
            <person name="Ehlers B."/>
            <person name="Leendertz F.H."/>
        </authorList>
    </citation>
    <scope>NUCLEOTIDE SEQUENCE [LARGE SCALE GENOMIC DNA]</scope>
    <source>
        <strain evidence="3 4">DSM 46844</strain>
    </source>
</reference>
<accession>A0A285E7W2</accession>
<sequence length="414" mass="44469">MTARRVHPRRIRTALACVPVAAVSLVMTGLVAPGAAAAPAVVTGTDPALVADLRADLEEYLQARGTAEHVSAAGLTVSLPGGETSVDVSAGTTEFDGSVPVEPDALWQIGSNTKAFTSVLLLQLEADGLLSIDDTVGQWLPQYPQWDDVPIRRLLNMTSGIPTYDDQPAFLTDYAADPLTEFSVERLVDYVVGVPATAGYSYSNTGYVLAEMIVEEATGNSYEDQLSARLLEPLGLEDTYYRPHLYPRWIADRLPAAYYLQTTDPEMSPLSGQDVSRYSVSWARAAGGILSTTADMTRWERALYEGELLPPQQQASLLSLVSTETGEPIEQTSPADPRGFGLGVAQMTDELGTFWFYEGATFGFRALHAYFPDSGLIIAVNLNSRPDDDRIGALTTSVYGTLAEHGLVPPVAGG</sequence>
<dbReference type="GO" id="GO:0004180">
    <property type="term" value="F:carboxypeptidase activity"/>
    <property type="evidence" value="ECO:0007669"/>
    <property type="project" value="UniProtKB-KW"/>
</dbReference>
<organism evidence="3 4">
    <name type="scientific">Geodermatophilus sabuli</name>
    <dbReference type="NCBI Taxonomy" id="1564158"/>
    <lineage>
        <taxon>Bacteria</taxon>
        <taxon>Bacillati</taxon>
        <taxon>Actinomycetota</taxon>
        <taxon>Actinomycetes</taxon>
        <taxon>Geodermatophilales</taxon>
        <taxon>Geodermatophilaceae</taxon>
        <taxon>Geodermatophilus</taxon>
    </lineage>
</organism>
<feature type="signal peptide" evidence="1">
    <location>
        <begin position="1"/>
        <end position="37"/>
    </location>
</feature>
<dbReference type="OrthoDB" id="503788at2"/>
<dbReference type="Pfam" id="PF00144">
    <property type="entry name" value="Beta-lactamase"/>
    <property type="match status" value="1"/>
</dbReference>
<protein>
    <submittedName>
        <fullName evidence="3">D-alanyl-D-alanine carboxypeptidase</fullName>
    </submittedName>
</protein>
<dbReference type="Proteomes" id="UP000219514">
    <property type="component" value="Unassembled WGS sequence"/>
</dbReference>
<name>A0A285E7W2_9ACTN</name>
<keyword evidence="3" id="KW-0121">Carboxypeptidase</keyword>
<evidence type="ECO:0000259" key="2">
    <source>
        <dbReference type="Pfam" id="PF00144"/>
    </source>
</evidence>
<dbReference type="SUPFAM" id="SSF56601">
    <property type="entry name" value="beta-lactamase/transpeptidase-like"/>
    <property type="match status" value="1"/>
</dbReference>
<dbReference type="AlphaFoldDB" id="A0A285E7W2"/>
<proteinExistence type="predicted"/>
<dbReference type="InterPro" id="IPR001466">
    <property type="entry name" value="Beta-lactam-related"/>
</dbReference>
<feature type="domain" description="Beta-lactamase-related" evidence="2">
    <location>
        <begin position="80"/>
        <end position="389"/>
    </location>
</feature>
<dbReference type="EMBL" id="OBDO01000001">
    <property type="protein sequence ID" value="SNX95030.1"/>
    <property type="molecule type" value="Genomic_DNA"/>
</dbReference>
<evidence type="ECO:0000313" key="3">
    <source>
        <dbReference type="EMBL" id="SNX95030.1"/>
    </source>
</evidence>
<keyword evidence="3" id="KW-0378">Hydrolase</keyword>
<dbReference type="Gene3D" id="3.40.710.10">
    <property type="entry name" value="DD-peptidase/beta-lactamase superfamily"/>
    <property type="match status" value="1"/>
</dbReference>